<gene>
    <name evidence="4" type="ORF">BOX15_Mlig002982g1</name>
</gene>
<evidence type="ECO:0000259" key="3">
    <source>
        <dbReference type="PROSITE" id="PS51406"/>
    </source>
</evidence>
<dbReference type="InterPro" id="IPR003609">
    <property type="entry name" value="Pan_app"/>
</dbReference>
<dbReference type="Gene3D" id="3.90.215.10">
    <property type="entry name" value="Gamma Fibrinogen, chain A, domain 1"/>
    <property type="match status" value="1"/>
</dbReference>
<feature type="chain" id="PRO_5013125722" description="Fibrinogen C-terminal domain-containing protein" evidence="1">
    <location>
        <begin position="24"/>
        <end position="291"/>
    </location>
</feature>
<name>A0A267GBV5_9PLAT</name>
<dbReference type="InterPro" id="IPR050373">
    <property type="entry name" value="Fibrinogen_C-term_domain"/>
</dbReference>
<organism evidence="4 5">
    <name type="scientific">Macrostomum lignano</name>
    <dbReference type="NCBI Taxonomy" id="282301"/>
    <lineage>
        <taxon>Eukaryota</taxon>
        <taxon>Metazoa</taxon>
        <taxon>Spiralia</taxon>
        <taxon>Lophotrochozoa</taxon>
        <taxon>Platyhelminthes</taxon>
        <taxon>Rhabditophora</taxon>
        <taxon>Macrostomorpha</taxon>
        <taxon>Macrostomida</taxon>
        <taxon>Macrostomidae</taxon>
        <taxon>Macrostomum</taxon>
    </lineage>
</organism>
<dbReference type="SUPFAM" id="SSF57414">
    <property type="entry name" value="Hairpin loop containing domain-like"/>
    <property type="match status" value="1"/>
</dbReference>
<dbReference type="EMBL" id="NIVC01000415">
    <property type="protein sequence ID" value="PAA83545.1"/>
    <property type="molecule type" value="Genomic_DNA"/>
</dbReference>
<feature type="domain" description="Apple" evidence="2">
    <location>
        <begin position="29"/>
        <end position="108"/>
    </location>
</feature>
<dbReference type="Pfam" id="PF00024">
    <property type="entry name" value="PAN_1"/>
    <property type="match status" value="1"/>
</dbReference>
<dbReference type="SMART" id="SM00186">
    <property type="entry name" value="FBG"/>
    <property type="match status" value="1"/>
</dbReference>
<dbReference type="PANTHER" id="PTHR19143:SF394">
    <property type="entry name" value="ANGIOPOIETIN-RELATED PROTEIN 3-LIKE"/>
    <property type="match status" value="1"/>
</dbReference>
<dbReference type="InterPro" id="IPR002181">
    <property type="entry name" value="Fibrinogen_a/b/g_C_dom"/>
</dbReference>
<keyword evidence="5" id="KW-1185">Reference proteome</keyword>
<dbReference type="AlphaFoldDB" id="A0A267GBV5"/>
<evidence type="ECO:0008006" key="6">
    <source>
        <dbReference type="Google" id="ProtNLM"/>
    </source>
</evidence>
<dbReference type="SUPFAM" id="SSF56496">
    <property type="entry name" value="Fibrinogen C-terminal domain-like"/>
    <property type="match status" value="1"/>
</dbReference>
<accession>A0A267GBV5</accession>
<evidence type="ECO:0000256" key="1">
    <source>
        <dbReference type="SAM" id="SignalP"/>
    </source>
</evidence>
<dbReference type="InterPro" id="IPR014716">
    <property type="entry name" value="Fibrinogen_a/b/g_C_1"/>
</dbReference>
<dbReference type="PROSITE" id="PS51406">
    <property type="entry name" value="FIBRINOGEN_C_2"/>
    <property type="match status" value="1"/>
</dbReference>
<feature type="signal peptide" evidence="1">
    <location>
        <begin position="1"/>
        <end position="23"/>
    </location>
</feature>
<dbReference type="GO" id="GO:0005615">
    <property type="term" value="C:extracellular space"/>
    <property type="evidence" value="ECO:0007669"/>
    <property type="project" value="TreeGrafter"/>
</dbReference>
<dbReference type="Proteomes" id="UP000215902">
    <property type="component" value="Unassembled WGS sequence"/>
</dbReference>
<dbReference type="STRING" id="282301.A0A267GBV5"/>
<evidence type="ECO:0000313" key="5">
    <source>
        <dbReference type="Proteomes" id="UP000215902"/>
    </source>
</evidence>
<feature type="domain" description="Fibrinogen C-terminal" evidence="3">
    <location>
        <begin position="86"/>
        <end position="260"/>
    </location>
</feature>
<dbReference type="PROSITE" id="PS50948">
    <property type="entry name" value="PAN"/>
    <property type="match status" value="1"/>
</dbReference>
<evidence type="ECO:0000313" key="4">
    <source>
        <dbReference type="EMBL" id="PAA83545.1"/>
    </source>
</evidence>
<keyword evidence="1" id="KW-0732">Signal</keyword>
<proteinExistence type="predicted"/>
<dbReference type="InterPro" id="IPR036056">
    <property type="entry name" value="Fibrinogen-like_C"/>
</dbReference>
<sequence>PAAMTRLACLVFVTALTLGVSQCQSEDSCTNGTAGNRLRFEPVQSPRFCLSDNKSYFNIESVGHCVMLCSRRVDCKSFSFSDRHRLCLLSNYTDCVLKNGSTLYRKIMPGRTLCQVSIDGRNYVLAQRRASGSLSFARNWTAYETGFGNCSSDYWIGLSALHSLTYSHGKNLRIEISETVKQVLIYSDFSISSPTKRYALNYTAMLLNNGSTVDLLASVKGFPFSTYDRDSSNDACSSSQLGNVGWWIGNCDTLLLFLNGDPTVSDIWEKLWIKLDSGWLYPTAAQMFIEV</sequence>
<protein>
    <recommendedName>
        <fullName evidence="6">Fibrinogen C-terminal domain-containing protein</fullName>
    </recommendedName>
</protein>
<dbReference type="PANTHER" id="PTHR19143">
    <property type="entry name" value="FIBRINOGEN/TENASCIN/ANGIOPOEITIN"/>
    <property type="match status" value="1"/>
</dbReference>
<dbReference type="Pfam" id="PF00147">
    <property type="entry name" value="Fibrinogen_C"/>
    <property type="match status" value="1"/>
</dbReference>
<feature type="non-terminal residue" evidence="4">
    <location>
        <position position="1"/>
    </location>
</feature>
<dbReference type="OrthoDB" id="6125550at2759"/>
<evidence type="ECO:0000259" key="2">
    <source>
        <dbReference type="PROSITE" id="PS50948"/>
    </source>
</evidence>
<comment type="caution">
    <text evidence="4">The sequence shown here is derived from an EMBL/GenBank/DDBJ whole genome shotgun (WGS) entry which is preliminary data.</text>
</comment>
<reference evidence="4 5" key="1">
    <citation type="submission" date="2017-06" db="EMBL/GenBank/DDBJ databases">
        <title>A platform for efficient transgenesis in Macrostomum lignano, a flatworm model organism for stem cell research.</title>
        <authorList>
            <person name="Berezikov E."/>
        </authorList>
    </citation>
    <scope>NUCLEOTIDE SEQUENCE [LARGE SCALE GENOMIC DNA]</scope>
    <source>
        <strain evidence="4">DV1</strain>
        <tissue evidence="4">Whole organism</tissue>
    </source>
</reference>